<dbReference type="EMBL" id="CAUYUJ010001481">
    <property type="protein sequence ID" value="CAK0796159.1"/>
    <property type="molecule type" value="Genomic_DNA"/>
</dbReference>
<keyword evidence="4" id="KW-1185">Reference proteome</keyword>
<reference evidence="3" key="1">
    <citation type="submission" date="2023-10" db="EMBL/GenBank/DDBJ databases">
        <authorList>
            <person name="Chen Y."/>
            <person name="Shah S."/>
            <person name="Dougan E. K."/>
            <person name="Thang M."/>
            <person name="Chan C."/>
        </authorList>
    </citation>
    <scope>NUCLEOTIDE SEQUENCE [LARGE SCALE GENOMIC DNA]</scope>
</reference>
<sequence length="485" mass="53726">MARIASFFSFITACGALSLERQGPDDSKIFDFGKEAEQAEAAALRAREEAEALASVDADAGISERQMDAYLEETEVKKESSEESMMERVVKSMEHEAASEDRVVSDVERQLRHLEGSVRQERSKKFAGDDGDGWHEDEKLKREELRERKADQEFAREQRQAAKLMVAEEQTASQAARAREKMELHRRAEAEHETQLRLALEADALRQEAASNGTLPEEEVLQLLDMSSKDLAAITKNLSSFGPENMTALWIEDRLDGSRAKYAAAAAKMLETIRYKVDTFKSTHQDYDDHQFLAKLAQLIGDTKAEIRDFGQTKEALMTRLHGWDKANGEKLTYTLALAVKGVTESVEFKNHLLGINEARLTHGIGNITEACGVIGDLVRTSMQPAYKSLGLQRETLDGMSKITPTITANMPAYVQKSMANRSAAMVNMAYMEHLALKESATAILQDASPVVLSRLHCTMNENSGSPRSRLGVAALAAAVAWLAL</sequence>
<evidence type="ECO:0000313" key="4">
    <source>
        <dbReference type="Proteomes" id="UP001189429"/>
    </source>
</evidence>
<keyword evidence="2" id="KW-0732">Signal</keyword>
<comment type="caution">
    <text evidence="3">The sequence shown here is derived from an EMBL/GenBank/DDBJ whole genome shotgun (WGS) entry which is preliminary data.</text>
</comment>
<feature type="coiled-coil region" evidence="1">
    <location>
        <begin position="104"/>
        <end position="195"/>
    </location>
</feature>
<gene>
    <name evidence="3" type="ORF">PCOR1329_LOCUS5605</name>
</gene>
<evidence type="ECO:0000256" key="2">
    <source>
        <dbReference type="SAM" id="SignalP"/>
    </source>
</evidence>
<proteinExistence type="predicted"/>
<name>A0ABN9PWJ7_9DINO</name>
<evidence type="ECO:0000313" key="3">
    <source>
        <dbReference type="EMBL" id="CAK0796159.1"/>
    </source>
</evidence>
<protein>
    <submittedName>
        <fullName evidence="3">Uncharacterized protein</fullName>
    </submittedName>
</protein>
<accession>A0ABN9PWJ7</accession>
<feature type="chain" id="PRO_5045162825" evidence="2">
    <location>
        <begin position="17"/>
        <end position="485"/>
    </location>
</feature>
<evidence type="ECO:0000256" key="1">
    <source>
        <dbReference type="SAM" id="Coils"/>
    </source>
</evidence>
<dbReference type="Proteomes" id="UP001189429">
    <property type="component" value="Unassembled WGS sequence"/>
</dbReference>
<organism evidence="3 4">
    <name type="scientific">Prorocentrum cordatum</name>
    <dbReference type="NCBI Taxonomy" id="2364126"/>
    <lineage>
        <taxon>Eukaryota</taxon>
        <taxon>Sar</taxon>
        <taxon>Alveolata</taxon>
        <taxon>Dinophyceae</taxon>
        <taxon>Prorocentrales</taxon>
        <taxon>Prorocentraceae</taxon>
        <taxon>Prorocentrum</taxon>
    </lineage>
</organism>
<keyword evidence="1" id="KW-0175">Coiled coil</keyword>
<feature type="signal peptide" evidence="2">
    <location>
        <begin position="1"/>
        <end position="16"/>
    </location>
</feature>